<reference evidence="1 2" key="1">
    <citation type="submission" date="2021-02" db="EMBL/GenBank/DDBJ databases">
        <title>Genome assembly of Pseudopithomyces chartarum.</title>
        <authorList>
            <person name="Jauregui R."/>
            <person name="Singh J."/>
            <person name="Voisey C."/>
        </authorList>
    </citation>
    <scope>NUCLEOTIDE SEQUENCE [LARGE SCALE GENOMIC DNA]</scope>
    <source>
        <strain evidence="1 2">AGR01</strain>
    </source>
</reference>
<dbReference type="Proteomes" id="UP001280581">
    <property type="component" value="Unassembled WGS sequence"/>
</dbReference>
<dbReference type="EMBL" id="WVTA01000005">
    <property type="protein sequence ID" value="KAK3209616.1"/>
    <property type="molecule type" value="Genomic_DNA"/>
</dbReference>
<gene>
    <name evidence="1" type="ORF">GRF29_44g122322</name>
</gene>
<dbReference type="AlphaFoldDB" id="A0AAN6RHK0"/>
<sequence length="53" mass="5914">MTKPTEAEVINVLIEPTPRGVKPTALNAEAYIQHWCILTRADLPDFTNQVLGH</sequence>
<accession>A0AAN6RHK0</accession>
<comment type="caution">
    <text evidence="1">The sequence shown here is derived from an EMBL/GenBank/DDBJ whole genome shotgun (WGS) entry which is preliminary data.</text>
</comment>
<evidence type="ECO:0000313" key="1">
    <source>
        <dbReference type="EMBL" id="KAK3209616.1"/>
    </source>
</evidence>
<keyword evidence="2" id="KW-1185">Reference proteome</keyword>
<name>A0AAN6RHK0_9PLEO</name>
<organism evidence="1 2">
    <name type="scientific">Pseudopithomyces chartarum</name>
    <dbReference type="NCBI Taxonomy" id="1892770"/>
    <lineage>
        <taxon>Eukaryota</taxon>
        <taxon>Fungi</taxon>
        <taxon>Dikarya</taxon>
        <taxon>Ascomycota</taxon>
        <taxon>Pezizomycotina</taxon>
        <taxon>Dothideomycetes</taxon>
        <taxon>Pleosporomycetidae</taxon>
        <taxon>Pleosporales</taxon>
        <taxon>Massarineae</taxon>
        <taxon>Didymosphaeriaceae</taxon>
        <taxon>Pseudopithomyces</taxon>
    </lineage>
</organism>
<protein>
    <submittedName>
        <fullName evidence="1">Uncharacterized protein</fullName>
    </submittedName>
</protein>
<proteinExistence type="predicted"/>
<evidence type="ECO:0000313" key="2">
    <source>
        <dbReference type="Proteomes" id="UP001280581"/>
    </source>
</evidence>